<evidence type="ECO:0000313" key="2">
    <source>
        <dbReference type="EMBL" id="KAG0591622.1"/>
    </source>
</evidence>
<sequence>MPEHIPSRNRDETRTKPKRSGKKARTNDEPGRPSGLPLFGGHFPLEARRSVQTRLDESCGYGQGSESLPLRLWRLPPLLLTAPVPAFPVAAPSHTASARSSFDVLLLGREFSTRLDAGMESPWCLHFLKMSRWRCNGGVAPGGVSEHFEVLIDRFEVVVV</sequence>
<feature type="compositionally biased region" description="Basic and acidic residues" evidence="1">
    <location>
        <begin position="1"/>
        <end position="15"/>
    </location>
</feature>
<protein>
    <submittedName>
        <fullName evidence="2">Uncharacterized protein</fullName>
    </submittedName>
</protein>
<accession>A0A8T0J8X4</accession>
<dbReference type="AlphaFoldDB" id="A0A8T0J8X4"/>
<dbReference type="Proteomes" id="UP000822688">
    <property type="component" value="Chromosome 1"/>
</dbReference>
<evidence type="ECO:0000256" key="1">
    <source>
        <dbReference type="SAM" id="MobiDB-lite"/>
    </source>
</evidence>
<dbReference type="EMBL" id="CM026421">
    <property type="protein sequence ID" value="KAG0591622.1"/>
    <property type="molecule type" value="Genomic_DNA"/>
</dbReference>
<proteinExistence type="predicted"/>
<feature type="region of interest" description="Disordered" evidence="1">
    <location>
        <begin position="1"/>
        <end position="39"/>
    </location>
</feature>
<name>A0A8T0J8X4_CERPU</name>
<keyword evidence="3" id="KW-1185">Reference proteome</keyword>
<comment type="caution">
    <text evidence="2">The sequence shown here is derived from an EMBL/GenBank/DDBJ whole genome shotgun (WGS) entry which is preliminary data.</text>
</comment>
<reference evidence="2" key="1">
    <citation type="submission" date="2020-06" db="EMBL/GenBank/DDBJ databases">
        <title>WGS assembly of Ceratodon purpureus strain R40.</title>
        <authorList>
            <person name="Carey S.B."/>
            <person name="Jenkins J."/>
            <person name="Shu S."/>
            <person name="Lovell J.T."/>
            <person name="Sreedasyam A."/>
            <person name="Maumus F."/>
            <person name="Tiley G.P."/>
            <person name="Fernandez-Pozo N."/>
            <person name="Barry K."/>
            <person name="Chen C."/>
            <person name="Wang M."/>
            <person name="Lipzen A."/>
            <person name="Daum C."/>
            <person name="Saski C.A."/>
            <person name="Payton A.C."/>
            <person name="Mcbreen J.C."/>
            <person name="Conrad R.E."/>
            <person name="Kollar L.M."/>
            <person name="Olsson S."/>
            <person name="Huttunen S."/>
            <person name="Landis J.B."/>
            <person name="Wickett N.J."/>
            <person name="Johnson M.G."/>
            <person name="Rensing S.A."/>
            <person name="Grimwood J."/>
            <person name="Schmutz J."/>
            <person name="Mcdaniel S.F."/>
        </authorList>
    </citation>
    <scope>NUCLEOTIDE SEQUENCE</scope>
    <source>
        <strain evidence="2">R40</strain>
    </source>
</reference>
<evidence type="ECO:0000313" key="3">
    <source>
        <dbReference type="Proteomes" id="UP000822688"/>
    </source>
</evidence>
<organism evidence="2 3">
    <name type="scientific">Ceratodon purpureus</name>
    <name type="common">Fire moss</name>
    <name type="synonym">Dicranum purpureum</name>
    <dbReference type="NCBI Taxonomy" id="3225"/>
    <lineage>
        <taxon>Eukaryota</taxon>
        <taxon>Viridiplantae</taxon>
        <taxon>Streptophyta</taxon>
        <taxon>Embryophyta</taxon>
        <taxon>Bryophyta</taxon>
        <taxon>Bryophytina</taxon>
        <taxon>Bryopsida</taxon>
        <taxon>Dicranidae</taxon>
        <taxon>Pseudoditrichales</taxon>
        <taxon>Ditrichaceae</taxon>
        <taxon>Ceratodon</taxon>
    </lineage>
</organism>
<gene>
    <name evidence="2" type="ORF">KC19_1G189100</name>
</gene>